<organism evidence="2 3">
    <name type="scientific">Streptomyces jeddahensis</name>
    <dbReference type="NCBI Taxonomy" id="1716141"/>
    <lineage>
        <taxon>Bacteria</taxon>
        <taxon>Bacillati</taxon>
        <taxon>Actinomycetota</taxon>
        <taxon>Actinomycetes</taxon>
        <taxon>Kitasatosporales</taxon>
        <taxon>Streptomycetaceae</taxon>
        <taxon>Streptomyces</taxon>
    </lineage>
</organism>
<feature type="region of interest" description="Disordered" evidence="1">
    <location>
        <begin position="1"/>
        <end position="70"/>
    </location>
</feature>
<accession>A0A177HLR2</accession>
<keyword evidence="3" id="KW-1185">Reference proteome</keyword>
<feature type="region of interest" description="Disordered" evidence="1">
    <location>
        <begin position="150"/>
        <end position="186"/>
    </location>
</feature>
<dbReference type="Proteomes" id="UP000077381">
    <property type="component" value="Unassembled WGS sequence"/>
</dbReference>
<name>A0A177HLR2_9ACTN</name>
<feature type="compositionally biased region" description="Basic residues" evidence="1">
    <location>
        <begin position="241"/>
        <end position="251"/>
    </location>
</feature>
<evidence type="ECO:0000313" key="3">
    <source>
        <dbReference type="Proteomes" id="UP000077381"/>
    </source>
</evidence>
<dbReference type="AlphaFoldDB" id="A0A177HLR2"/>
<evidence type="ECO:0000313" key="2">
    <source>
        <dbReference type="EMBL" id="OAH11118.1"/>
    </source>
</evidence>
<sequence length="251" mass="25994">MRGGRLCGLGPGALVGCPGGGNGRRAARRRGLRSRRKRPRPRSPGGRLPGRPPGTSDRRRTLARQPGTVGRLPGLVVGRFARVGRFVSDAGHLGGTHRARCGGEAVLESVGRRGRARVPGGVVVQLPPPVVLVTGAPLPLLAHAPIVHRTGRTKTGHQENPATAPAQRSRRAAPPPTGEPPGGAGVTWVGVRLPHVVGPGHGLGDGIAVRVRQFGLQLDLARSPGRSRPGGIASPVERCGAPRRHPARSAL</sequence>
<proteinExistence type="predicted"/>
<feature type="compositionally biased region" description="Basic residues" evidence="1">
    <location>
        <begin position="25"/>
        <end position="41"/>
    </location>
</feature>
<comment type="caution">
    <text evidence="2">The sequence shown here is derived from an EMBL/GenBank/DDBJ whole genome shotgun (WGS) entry which is preliminary data.</text>
</comment>
<reference evidence="2 3" key="1">
    <citation type="submission" date="2015-12" db="EMBL/GenBank/DDBJ databases">
        <title>Genome sequence of Streptomyces sp. G25.</title>
        <authorList>
            <person name="Poehlein A."/>
            <person name="Roettig A."/>
            <person name="Hiessl S."/>
            <person name="Hauschild P."/>
            <person name="Schauer J."/>
            <person name="Madkour M.H."/>
            <person name="Al-Ansari A.M."/>
            <person name="Almakishah N.H."/>
            <person name="Steinbuechel A."/>
            <person name="Daniel R."/>
        </authorList>
    </citation>
    <scope>NUCLEOTIDE SEQUENCE [LARGE SCALE GENOMIC DNA]</scope>
    <source>
        <strain evidence="3">G25(2015)</strain>
    </source>
</reference>
<dbReference type="PROSITE" id="PS51257">
    <property type="entry name" value="PROKAR_LIPOPROTEIN"/>
    <property type="match status" value="1"/>
</dbReference>
<feature type="region of interest" description="Disordered" evidence="1">
    <location>
        <begin position="221"/>
        <end position="251"/>
    </location>
</feature>
<dbReference type="EMBL" id="LOHS01000114">
    <property type="protein sequence ID" value="OAH11118.1"/>
    <property type="molecule type" value="Genomic_DNA"/>
</dbReference>
<gene>
    <name evidence="2" type="ORF">STSP_54950</name>
</gene>
<protein>
    <submittedName>
        <fullName evidence="2">Uncharacterized protein</fullName>
    </submittedName>
</protein>
<feature type="compositionally biased region" description="Gly residues" evidence="1">
    <location>
        <begin position="1"/>
        <end position="23"/>
    </location>
</feature>
<evidence type="ECO:0000256" key="1">
    <source>
        <dbReference type="SAM" id="MobiDB-lite"/>
    </source>
</evidence>